<keyword evidence="1" id="KW-0378">Hydrolase</keyword>
<evidence type="ECO:0000313" key="4">
    <source>
        <dbReference type="Proteomes" id="UP000005695"/>
    </source>
</evidence>
<gene>
    <name evidence="3" type="ORF">Dace_1061</name>
</gene>
<dbReference type="OrthoDB" id="5472145at2"/>
<dbReference type="InterPro" id="IPR029069">
    <property type="entry name" value="HotDog_dom_sf"/>
</dbReference>
<dbReference type="PANTHER" id="PTHR42856">
    <property type="entry name" value="ACYL-COENZYME A THIOESTERASE PAAI"/>
    <property type="match status" value="1"/>
</dbReference>
<name>Q1JYL8_DESA6</name>
<dbReference type="Gene3D" id="3.10.129.10">
    <property type="entry name" value="Hotdog Thioesterase"/>
    <property type="match status" value="1"/>
</dbReference>
<dbReference type="RefSeq" id="WP_006001069.1">
    <property type="nucleotide sequence ID" value="NZ_AAEW02000011.1"/>
</dbReference>
<evidence type="ECO:0000259" key="2">
    <source>
        <dbReference type="Pfam" id="PF03061"/>
    </source>
</evidence>
<dbReference type="NCBIfam" id="TIGR00369">
    <property type="entry name" value="unchar_dom_1"/>
    <property type="match status" value="1"/>
</dbReference>
<dbReference type="InterPro" id="IPR052723">
    <property type="entry name" value="Acyl-CoA_thioesterase_PaaI"/>
</dbReference>
<reference evidence="3" key="2">
    <citation type="submission" date="2006-05" db="EMBL/GenBank/DDBJ databases">
        <title>Sequencing of the draft genome and assembly of Desulfuromonas acetoxidans DSM 684.</title>
        <authorList>
            <consortium name="US DOE Joint Genome Institute (JGI-PGF)"/>
            <person name="Copeland A."/>
            <person name="Lucas S."/>
            <person name="Lapidus A."/>
            <person name="Barry K."/>
            <person name="Detter J.C."/>
            <person name="Glavina del Rio T."/>
            <person name="Hammon N."/>
            <person name="Israni S."/>
            <person name="Dalin E."/>
            <person name="Tice H."/>
            <person name="Bruce D."/>
            <person name="Pitluck S."/>
            <person name="Richardson P."/>
        </authorList>
    </citation>
    <scope>NUCLEOTIDE SEQUENCE [LARGE SCALE GENOMIC DNA]</scope>
    <source>
        <strain evidence="3">DSM 684</strain>
    </source>
</reference>
<comment type="caution">
    <text evidence="3">The sequence shown here is derived from an EMBL/GenBank/DDBJ whole genome shotgun (WGS) entry which is preliminary data.</text>
</comment>
<dbReference type="Proteomes" id="UP000005695">
    <property type="component" value="Unassembled WGS sequence"/>
</dbReference>
<dbReference type="GO" id="GO:0016289">
    <property type="term" value="F:acyl-CoA hydrolase activity"/>
    <property type="evidence" value="ECO:0007669"/>
    <property type="project" value="TreeGrafter"/>
</dbReference>
<protein>
    <submittedName>
        <fullName evidence="3">Phenylacetic acid degradation-related protein</fullName>
    </submittedName>
</protein>
<dbReference type="CDD" id="cd03443">
    <property type="entry name" value="PaaI_thioesterase"/>
    <property type="match status" value="1"/>
</dbReference>
<accession>Q1JYL8</accession>
<keyword evidence="4" id="KW-1185">Reference proteome</keyword>
<dbReference type="AlphaFoldDB" id="Q1JYL8"/>
<organism evidence="3 4">
    <name type="scientific">Desulfuromonas acetoxidans (strain DSM 684 / 11070)</name>
    <dbReference type="NCBI Taxonomy" id="281689"/>
    <lineage>
        <taxon>Bacteria</taxon>
        <taxon>Pseudomonadati</taxon>
        <taxon>Thermodesulfobacteriota</taxon>
        <taxon>Desulfuromonadia</taxon>
        <taxon>Desulfuromonadales</taxon>
        <taxon>Desulfuromonadaceae</taxon>
        <taxon>Desulfuromonas</taxon>
    </lineage>
</organism>
<feature type="domain" description="Thioesterase" evidence="2">
    <location>
        <begin position="55"/>
        <end position="128"/>
    </location>
</feature>
<dbReference type="PANTHER" id="PTHR42856:SF1">
    <property type="entry name" value="ACYL-COENZYME A THIOESTERASE PAAI"/>
    <property type="match status" value="1"/>
</dbReference>
<dbReference type="InterPro" id="IPR003736">
    <property type="entry name" value="PAAI_dom"/>
</dbReference>
<proteinExistence type="predicted"/>
<reference evidence="3" key="1">
    <citation type="submission" date="2006-05" db="EMBL/GenBank/DDBJ databases">
        <title>Annotation of the draft genome assembly of Desulfuromonas acetoxidans DSM 684.</title>
        <authorList>
            <consortium name="US DOE Joint Genome Institute (JGI-ORNL)"/>
            <person name="Larimer F."/>
            <person name="Land M."/>
            <person name="Hauser L."/>
        </authorList>
    </citation>
    <scope>NUCLEOTIDE SEQUENCE [LARGE SCALE GENOMIC DNA]</scope>
    <source>
        <strain evidence="3">DSM 684</strain>
    </source>
</reference>
<dbReference type="EMBL" id="AAEW02000011">
    <property type="protein sequence ID" value="EAT15397.1"/>
    <property type="molecule type" value="Genomic_DNA"/>
</dbReference>
<sequence>MLHEESLGPHEIHLERWIECAPFEQLLGMDIVRAEDGEAILTMPFRRQYANGGSIMHGGATVSLADTAAVMALKSKVEPGTHFGTTDMAIRFLHPVIQGMITAKARVEQQEERLWHARVEIVTEADVVAMEMTAVFKISRRRLTTVAEGR</sequence>
<dbReference type="Pfam" id="PF03061">
    <property type="entry name" value="4HBT"/>
    <property type="match status" value="1"/>
</dbReference>
<evidence type="ECO:0000313" key="3">
    <source>
        <dbReference type="EMBL" id="EAT15397.1"/>
    </source>
</evidence>
<dbReference type="SUPFAM" id="SSF54637">
    <property type="entry name" value="Thioesterase/thiol ester dehydrase-isomerase"/>
    <property type="match status" value="1"/>
</dbReference>
<evidence type="ECO:0000256" key="1">
    <source>
        <dbReference type="ARBA" id="ARBA00022801"/>
    </source>
</evidence>
<dbReference type="InterPro" id="IPR006683">
    <property type="entry name" value="Thioestr_dom"/>
</dbReference>